<dbReference type="GO" id="GO:0006508">
    <property type="term" value="P:proteolysis"/>
    <property type="evidence" value="ECO:0007669"/>
    <property type="project" value="InterPro"/>
</dbReference>
<dbReference type="InterPro" id="IPR011765">
    <property type="entry name" value="Pept_M16_N"/>
</dbReference>
<dbReference type="EMBL" id="CP134844">
    <property type="protein sequence ID" value="WNL13349.1"/>
    <property type="molecule type" value="Genomic_DNA"/>
</dbReference>
<comment type="similarity">
    <text evidence="2 3">Belongs to the peptidase M16 family.</text>
</comment>
<feature type="domain" description="Peptidase M16 N-terminal" evidence="4">
    <location>
        <begin position="21"/>
        <end position="136"/>
    </location>
</feature>
<dbReference type="EMBL" id="CP134850">
    <property type="protein sequence ID" value="WNL21591.1"/>
    <property type="molecule type" value="Genomic_DNA"/>
</dbReference>
<evidence type="ECO:0000256" key="1">
    <source>
        <dbReference type="ARBA" id="ARBA00001947"/>
    </source>
</evidence>
<dbReference type="Pfam" id="PF00675">
    <property type="entry name" value="Peptidase_M16"/>
    <property type="match status" value="1"/>
</dbReference>
<evidence type="ECO:0000256" key="3">
    <source>
        <dbReference type="RuleBase" id="RU004447"/>
    </source>
</evidence>
<dbReference type="SUPFAM" id="SSF63411">
    <property type="entry name" value="LuxS/MPP-like metallohydrolase"/>
    <property type="match status" value="2"/>
</dbReference>
<dbReference type="EMBL" id="CP134851">
    <property type="protein sequence ID" value="WNL24364.1"/>
    <property type="molecule type" value="Genomic_DNA"/>
</dbReference>
<comment type="cofactor">
    <cofactor evidence="1">
        <name>Zn(2+)</name>
        <dbReference type="ChEBI" id="CHEBI:29105"/>
    </cofactor>
</comment>
<dbReference type="PANTHER" id="PTHR11851:SF49">
    <property type="entry name" value="MITOCHONDRIAL-PROCESSING PEPTIDASE SUBUNIT ALPHA"/>
    <property type="match status" value="1"/>
</dbReference>
<evidence type="ECO:0000259" key="5">
    <source>
        <dbReference type="Pfam" id="PF05193"/>
    </source>
</evidence>
<name>A0AA96CRX0_9BACT</name>
<dbReference type="EMBL" id="CP134849">
    <property type="protein sequence ID" value="WNL19452.1"/>
    <property type="molecule type" value="Genomic_DNA"/>
</dbReference>
<dbReference type="InterPro" id="IPR001431">
    <property type="entry name" value="Pept_M16_Zn_BS"/>
</dbReference>
<gene>
    <name evidence="7" type="ORF">RJG51_00405</name>
    <name evidence="6" type="ORF">RJG52_04630</name>
    <name evidence="8" type="ORF">RJG53_01650</name>
    <name evidence="10" type="ORF">RJG55_04645</name>
    <name evidence="9" type="ORF">RJG56_01495</name>
    <name evidence="11" type="ORF">RJG57_06705</name>
    <name evidence="12" type="ORF">RMQ66_10780</name>
</gene>
<proteinExistence type="inferred from homology"/>
<dbReference type="Pfam" id="PF05193">
    <property type="entry name" value="Peptidase_M16_C"/>
    <property type="match status" value="1"/>
</dbReference>
<dbReference type="EMBL" id="CP134842">
    <property type="protein sequence ID" value="WNL36156.1"/>
    <property type="molecule type" value="Genomic_DNA"/>
</dbReference>
<dbReference type="EMBL" id="CP134852">
    <property type="protein sequence ID" value="WNL24743.1"/>
    <property type="molecule type" value="Genomic_DNA"/>
</dbReference>
<dbReference type="EMBL" id="CP134845">
    <property type="protein sequence ID" value="WNL14665.1"/>
    <property type="molecule type" value="Genomic_DNA"/>
</dbReference>
<sequence length="421" mass="48312">MSANSLPNYYTKNLDNGLQIVAIPMDNNTNVVSVDIFYKVGSRNEVMGKSGIAHMLEHLNFKSTKNLKAGEFDEIVKGFGGVNNAGTSFDYTHYYIKTSSKNTDKSLELFSELMQNLTLNDEEFQPERDVVAEERRWRTDNNPMGYLQFRVFNNTFIYHPYHWTPIGFMDDIKNWTIEDIKDFHSTYYQPQNAIVVVAGDIKKDDVFSYVEKHFKDIKNTKEIPSSVHTVEPKQDGERRAIINKESNVQMLAMTYHIPNFEHEDQIALSALSQLLSSGKSSILQKVLVDEKRLANSVYAYNMELKDPGVFMFMAVANENVDALKIEKEILDIISKIQKGEIKEKELDKLKINTKADFIYSLESSSDVASLFGTYLVRDNIKPLLEYEANLEKLKVEDIVNVAKKYLVKENSTTLILKENKQ</sequence>
<dbReference type="PROSITE" id="PS00143">
    <property type="entry name" value="INSULINASE"/>
    <property type="match status" value="1"/>
</dbReference>
<dbReference type="InterPro" id="IPR050361">
    <property type="entry name" value="MPP/UQCRC_Complex"/>
</dbReference>
<evidence type="ECO:0000313" key="7">
    <source>
        <dbReference type="EMBL" id="WNL14665.1"/>
    </source>
</evidence>
<feature type="domain" description="Peptidase M16 C-terminal" evidence="5">
    <location>
        <begin position="174"/>
        <end position="351"/>
    </location>
</feature>
<evidence type="ECO:0000313" key="6">
    <source>
        <dbReference type="EMBL" id="WNL13349.1"/>
    </source>
</evidence>
<organism evidence="6">
    <name type="scientific">Arcobacter sp. AZ-2023</name>
    <dbReference type="NCBI Taxonomy" id="3074453"/>
    <lineage>
        <taxon>Bacteria</taxon>
        <taxon>Pseudomonadati</taxon>
        <taxon>Campylobacterota</taxon>
        <taxon>Epsilonproteobacteria</taxon>
        <taxon>Campylobacterales</taxon>
        <taxon>Arcobacteraceae</taxon>
        <taxon>Arcobacter</taxon>
    </lineage>
</organism>
<accession>A0AA96CRX0</accession>
<evidence type="ECO:0000313" key="10">
    <source>
        <dbReference type="EMBL" id="WNL24364.1"/>
    </source>
</evidence>
<evidence type="ECO:0000259" key="4">
    <source>
        <dbReference type="Pfam" id="PF00675"/>
    </source>
</evidence>
<evidence type="ECO:0000313" key="12">
    <source>
        <dbReference type="EMBL" id="WNL36156.1"/>
    </source>
</evidence>
<evidence type="ECO:0000313" key="11">
    <source>
        <dbReference type="EMBL" id="WNL24743.1"/>
    </source>
</evidence>
<reference evidence="8" key="1">
    <citation type="submission" date="2023-09" db="EMBL/GenBank/DDBJ databases">
        <title>Arcobacter tbilisiensis sp. nov. isolated from chicken meat in Tbilisi, Georgia.</title>
        <authorList>
            <person name="Matthias R."/>
            <person name="Zautner A.E."/>
        </authorList>
    </citation>
    <scope>NUCLEOTIDE SEQUENCE</scope>
    <source>
        <strain evidence="12">LEO 65</strain>
        <strain evidence="11">LEO 70</strain>
        <strain evidence="10">LEO 74</strain>
        <strain evidence="9">LEO 79</strain>
        <strain evidence="8">LEO 99</strain>
    </source>
</reference>
<dbReference type="Gene3D" id="3.30.830.10">
    <property type="entry name" value="Metalloenzyme, LuxS/M16 peptidase-like"/>
    <property type="match status" value="2"/>
</dbReference>
<dbReference type="InterPro" id="IPR011249">
    <property type="entry name" value="Metalloenz_LuxS/M16"/>
</dbReference>
<dbReference type="GO" id="GO:0004222">
    <property type="term" value="F:metalloendopeptidase activity"/>
    <property type="evidence" value="ECO:0007669"/>
    <property type="project" value="InterPro"/>
</dbReference>
<evidence type="ECO:0000313" key="9">
    <source>
        <dbReference type="EMBL" id="WNL21591.1"/>
    </source>
</evidence>
<dbReference type="AlphaFoldDB" id="A0AA96CRX0"/>
<evidence type="ECO:0000256" key="2">
    <source>
        <dbReference type="ARBA" id="ARBA00007261"/>
    </source>
</evidence>
<protein>
    <submittedName>
        <fullName evidence="6">Pitrilysin family protein</fullName>
    </submittedName>
</protein>
<evidence type="ECO:0000313" key="8">
    <source>
        <dbReference type="EMBL" id="WNL19452.1"/>
    </source>
</evidence>
<dbReference type="InterPro" id="IPR007863">
    <property type="entry name" value="Peptidase_M16_C"/>
</dbReference>
<dbReference type="PANTHER" id="PTHR11851">
    <property type="entry name" value="METALLOPROTEASE"/>
    <property type="match status" value="1"/>
</dbReference>
<reference evidence="6" key="2">
    <citation type="submission" date="2023-09" db="EMBL/GenBank/DDBJ databases">
        <title>Characterization of Arcobacter Isolates from Retail Chicken Sold in Supermarkets in Tbilisi, Georgia.</title>
        <authorList>
            <person name="Matthias R."/>
            <person name="Zautner A.E."/>
        </authorList>
    </citation>
    <scope>NUCLEOTIDE SEQUENCE</scope>
    <source>
        <strain evidence="7">LEO 108</strain>
        <strain evidence="6">LEO 109</strain>
    </source>
</reference>
<dbReference type="GO" id="GO:0046872">
    <property type="term" value="F:metal ion binding"/>
    <property type="evidence" value="ECO:0007669"/>
    <property type="project" value="InterPro"/>
</dbReference>